<keyword evidence="1" id="KW-1185">Reference proteome</keyword>
<dbReference type="WBParaSite" id="L893_g17104.t1">
    <property type="protein sequence ID" value="L893_g17104.t1"/>
    <property type="gene ID" value="L893_g17104"/>
</dbReference>
<sequence>MDGRLVPSGKPLCPLVRAEVFSRGGNVAVTLGSAASQRKGRGRGIYRGVPNADSSYSVFKVQYPGVRDCFVTDMPPGSLSQLPIISTSVSLSSPVSSDV</sequence>
<evidence type="ECO:0000313" key="1">
    <source>
        <dbReference type="Proteomes" id="UP000095287"/>
    </source>
</evidence>
<dbReference type="Proteomes" id="UP000095287">
    <property type="component" value="Unplaced"/>
</dbReference>
<accession>A0A1I7YK40</accession>
<proteinExistence type="predicted"/>
<evidence type="ECO:0000313" key="2">
    <source>
        <dbReference type="WBParaSite" id="L893_g17104.t1"/>
    </source>
</evidence>
<name>A0A1I7YK40_9BILA</name>
<dbReference type="AlphaFoldDB" id="A0A1I7YK40"/>
<reference evidence="2" key="1">
    <citation type="submission" date="2016-11" db="UniProtKB">
        <authorList>
            <consortium name="WormBaseParasite"/>
        </authorList>
    </citation>
    <scope>IDENTIFICATION</scope>
</reference>
<organism evidence="1 2">
    <name type="scientific">Steinernema glaseri</name>
    <dbReference type="NCBI Taxonomy" id="37863"/>
    <lineage>
        <taxon>Eukaryota</taxon>
        <taxon>Metazoa</taxon>
        <taxon>Ecdysozoa</taxon>
        <taxon>Nematoda</taxon>
        <taxon>Chromadorea</taxon>
        <taxon>Rhabditida</taxon>
        <taxon>Tylenchina</taxon>
        <taxon>Panagrolaimomorpha</taxon>
        <taxon>Strongyloidoidea</taxon>
        <taxon>Steinernematidae</taxon>
        <taxon>Steinernema</taxon>
    </lineage>
</organism>
<protein>
    <submittedName>
        <fullName evidence="2">CABIT domain-containing protein</fullName>
    </submittedName>
</protein>